<dbReference type="PROSITE" id="PS50178">
    <property type="entry name" value="ZF_FYVE"/>
    <property type="match status" value="1"/>
</dbReference>
<dbReference type="SMART" id="SM00320">
    <property type="entry name" value="WD40"/>
    <property type="match status" value="5"/>
</dbReference>
<keyword evidence="4 6" id="KW-0863">Zinc-finger</keyword>
<feature type="domain" description="BEACH-type PH" evidence="11">
    <location>
        <begin position="2439"/>
        <end position="2577"/>
    </location>
</feature>
<dbReference type="Pfam" id="PF02138">
    <property type="entry name" value="Beach"/>
    <property type="match status" value="1"/>
</dbReference>
<keyword evidence="3" id="KW-0677">Repeat</keyword>
<dbReference type="PROSITE" id="PS50082">
    <property type="entry name" value="WD_REPEATS_2"/>
    <property type="match status" value="1"/>
</dbReference>
<dbReference type="InterPro" id="IPR011011">
    <property type="entry name" value="Znf_FYVE_PHD"/>
</dbReference>
<evidence type="ECO:0000256" key="8">
    <source>
        <dbReference type="SAM" id="MobiDB-lite"/>
    </source>
</evidence>
<dbReference type="SMART" id="SM01026">
    <property type="entry name" value="Beach"/>
    <property type="match status" value="1"/>
</dbReference>
<evidence type="ECO:0000259" key="10">
    <source>
        <dbReference type="PROSITE" id="PS50197"/>
    </source>
</evidence>
<keyword evidence="5" id="KW-0862">Zinc</keyword>
<dbReference type="CDD" id="cd06071">
    <property type="entry name" value="Beach"/>
    <property type="match status" value="1"/>
</dbReference>
<dbReference type="InterPro" id="IPR017455">
    <property type="entry name" value="Znf_FYVE-rel"/>
</dbReference>
<dbReference type="InterPro" id="IPR000409">
    <property type="entry name" value="BEACH_dom"/>
</dbReference>
<gene>
    <name evidence="12" type="ORF">BATDEDRAFT_34126</name>
</gene>
<dbReference type="STRING" id="684364.F4NRF7"/>
<dbReference type="Pfam" id="PF00400">
    <property type="entry name" value="WD40"/>
    <property type="match status" value="3"/>
</dbReference>
<evidence type="ECO:0000256" key="3">
    <source>
        <dbReference type="ARBA" id="ARBA00022737"/>
    </source>
</evidence>
<dbReference type="PANTHER" id="PTHR46108:SF4">
    <property type="entry name" value="BLUE CHEESE"/>
    <property type="match status" value="1"/>
</dbReference>
<dbReference type="SMART" id="SM00064">
    <property type="entry name" value="FYVE"/>
    <property type="match status" value="1"/>
</dbReference>
<feature type="region of interest" description="Disordered" evidence="8">
    <location>
        <begin position="3288"/>
        <end position="3310"/>
    </location>
</feature>
<feature type="domain" description="FYVE-type" evidence="9">
    <location>
        <begin position="3227"/>
        <end position="3274"/>
    </location>
</feature>
<organism evidence="12 13">
    <name type="scientific">Batrachochytrium dendrobatidis (strain JAM81 / FGSC 10211)</name>
    <name type="common">Frog chytrid fungus</name>
    <dbReference type="NCBI Taxonomy" id="684364"/>
    <lineage>
        <taxon>Eukaryota</taxon>
        <taxon>Fungi</taxon>
        <taxon>Fungi incertae sedis</taxon>
        <taxon>Chytridiomycota</taxon>
        <taxon>Chytridiomycota incertae sedis</taxon>
        <taxon>Chytridiomycetes</taxon>
        <taxon>Rhizophydiales</taxon>
        <taxon>Rhizophydiales incertae sedis</taxon>
        <taxon>Batrachochytrium</taxon>
    </lineage>
</organism>
<evidence type="ECO:0000256" key="4">
    <source>
        <dbReference type="ARBA" id="ARBA00022771"/>
    </source>
</evidence>
<evidence type="ECO:0000313" key="12">
    <source>
        <dbReference type="EMBL" id="EGF83331.1"/>
    </source>
</evidence>
<dbReference type="Gene3D" id="3.30.40.10">
    <property type="entry name" value="Zinc/RING finger domain, C3HC4 (zinc finger)"/>
    <property type="match status" value="1"/>
</dbReference>
<dbReference type="PROSITE" id="PS50197">
    <property type="entry name" value="BEACH"/>
    <property type="match status" value="1"/>
</dbReference>
<dbReference type="InterPro" id="IPR001680">
    <property type="entry name" value="WD40_rpt"/>
</dbReference>
<sequence>MDWVSKRLGINSAGGKLVPHAFGADNSKSLLDGGTMSNFPGNSKTPTVMRETFKTLSAQFTLSYKTEQDRALHAPAYLKRVVDTFNETSMKDIVESATCSSEVRNLISLATKSLNATLVSRAPKDSIESVQQVITQRESLRISLRVFELLALTDNHAIFRLISGAGAFKNINSLFIPLSCTTKTTVVAQLGPGKWDENEATFRAIAKSMSEIIRSMVRKQDFTKEIDVELLFKVLLTKPTEKDDDTCLWLQCARNAINYICRSDMLDMDLCGWIMSSKQIPIFLEQIKQNMELSKISVSAILFSAMVSVLKESFQLSWLLIEEFETLGGYEIATKLLWASATYENSDLESVLLRSLDTLAYIGSSDDDNMVAGDVEIPFQHVDFHIPVPGQGPIFRNQNSLEVFKNILMEKSLVSEYKISALQLARIQSAAVGGLLEILKANPINYFIISRSNIILCLVEGLDQVDIATQAGVMEILRFIIIELNYVPFKELALLFVHLQGSSSSATIKIVSDFCCSLLDESRRLKDVFRELGLLSMFSSLFSSLIKKFSNSTENMLAESPSSFGSQTFVIEEPLIAGFMYLMQILQRLIQNYDNMQMFRSKSRQHIIELIRYAPIRAGVFLILEELICGKFISTTIRASTVGEKHELQGIIEALGTVAKDDLGLKLDILGLINKALSMSTTMQHAFQTNNGFESLLISVSMLNLEIEQNDFLKESAVLKNRTQDPLVTWFETFILALRNCPKNRQYVEKNFNRDLLTKALSTSYIKPDRSIHLVIGGLFGLAYESFDFIEFFDSNVYSDISYKALTDAITNRFQATPVPLLRNVQFIVIIFQLLEEIPHTSSVLINSVLGAIQATSMVCKHNQTLLCSSGIMQILFSWLFNRHSCWFICPSPSDSFSSLNDQPNADHDPTIFMKQTELMLVSIAKRLLEIGISDDELQYLLSRVDIRTLQRTTDKQNMLFEFLLHGLRYSRSPYYLHFDGMFLGPSGYLTIPDYHRSFPPISGYTFMAWVRVERLDTLCNTEIMSIFDPEDKERLCIAIEPSKSKRLVVRTIKTTCVFENFVFRERQWTHIALVHQKPRITASSIQLYVNGVLTETAKCGYLGHPGTVSKVQTYIGTRSDNQNSMDAECHSIWDLGPTYFIEEVQLSASEINTIYENRFNSVANWQGYLSNYQKLDKSTHAAVVSHIEDETSPLKTISFVLSPTKAHPETLDIPEDKILFSLCASNSLDKVIDRHSNENGSGLAIIAARILPSCNALFNSAIPKPRPDEDVEASCVLVNGEVLVVCTNRMIDGIWKLGGCAVLLKLIEISTTSESLYQSVSVLIESLEYNWRNAAEMEKCHFFEILSHLIKSKRDLVTIAIMDVLLILVGRTLENSENSTLINGQALRHLFLDVELWRTTPELQRYFLTLMTDFIVHSSNRDHNIQKLNKMAMIKRILLMLKSHIIPIELLPDIVNHLKIFLKAGWSPDTIKSVCTYLMYTLPKEDDYSEVRDLAVKLKTQCNNKTLEDAPALIVSSKSLQHHSYGVQVRNYILEMLFDILSEKSDNANNFAYEFSRVSSSRWIILFCGPRLDLYSVTIACRIFAKLWISHDMTAPSKFKEGCLIMARLLQPYSNVLQIYPSLLAILCGLDVSTVPLDMSYDVSTLMAVMKPLGIKARRNISPDIMRVISSLLTQTVRTLSKWSNTLSSMEKLNGNRHNIYQLSHQLFDSTDDLKPEGQKEDSTNSDVERATSRLECFSEVVQTTLQFIGTMYRYIEDMKDSVCRQEAIDDIVGMLFRLISTEQPLSLEKELMLKDSPEEFDKITVETLFSAKKQMEGTSEILKLQMRFMTVESNNIQSSTVFSETGESMFAISDRSQSEPSGRGKDVSEAAAQFKTQKVFTLCNTSTDNTTTATRGIIDALIELILTITVESILGTWKPLQGLDMALKAIPPSSKTAQKDFQCFLLLCTINSVYSKINKRKVYVSDTRVLANIGKLISLLVDKIYQGVFTEGPEVVYDFVLAVVDIIQTVDEENTIKVLRTDFNYLPGFLKHVNRLTAYYFGYISLQNDSDGQLMCRLLDKIIFYQKVILSSKNSDAEAFKMITHHMLQCLLSDNEAIQTKAIAIWKQLLLQKPSNVSALLRSSKSSTEYKDLIDGFSKILEVDSSGFLSWLALNRGEVLVLFQENATRAWDIFCQNEIRAVKESGKAANKMRYSKLKKHYKRMTLESDVYMKYLSKSKSWLQDTQRFELDKFQRFRQDYVVMLASIEAEWIALSNGLLMERAIWGPERDDQIRWKLDFTEAKARMRRKMRRNHDMKVHYQSKFEKIQLSARSTNPPQLELSPDSSKEDRREAPLNVATEENFLNDAMPELSSSVFDVSPVDANAEVGSDIMTDLEANILAKDMTEDEPAAFETSTLNVHLSTDNLQTDKDGIEPENDWEEVVPEEDQNRKILRLLEPGDEIVDTINCARLVGLELCEGLCILCQENIYLVDNYFRRADSEIVDIDDVPGEERNIYHLIVTGSKKSEHDSENTVAQLDEDRHTCRKCSFEDIKEVHKRLYLFRNVALEIFIGDGRNFLLTFWSVRARDAVYNRMISKASLNTGESVSGIAPSSGQSVLQNVIFGGSPLAELTQKWCSREISNFAYLMHLNTMAGRSYNDLTQYPVFPWIIADYDSEELDLTNPAIFRDLSKPMGGQGATRASEFIDRFNTWDDPNIPGCHYGTHYSSSMIVCSYLIRLEPFTQQYLKLQGGHFDHPDRLFHSIAISWASASRLNTTDVRELIPEFFYLPDFLKNANKFEFGTKQTGEVIDHVFLPPWAKNDPNLFIQINREALESEYVSAHLHEWVDLIFGFKQQGSEAAKSVNVFHYLSYEGAVDIDKIEDPVEKQATIGIIHNFGQTPRQLFKKPHPKRTSDGSENQYKIHRNADMLIQAAAPIKTIANQPISDIWISPTSDKIMSVAACKLFVPPTCNRYIEWDYLDDSLRLCQTETGKVLVVFENLHIGHVSCAAFSDQRFLVTGGSDMSICISELTQTKRPDLKLIACMRGHRKKVLTIAVSRAYSLIVSGGEDCVAIIWDLNRQQYTRTLFGHSSPVTCVAIHEGTGDIITCCSSLLKFWNVNGDLLISKAFTTATYDPVTSCAFYEGRQSESFDSNFVFIGHKKGHIKIWSKVFVENTSVTNSSENNRWDLKCIKTLEPHTNPSAVTVIRSTSSGRFLLSGDATGRVNSWMMPDGSGTELHFAHEDACMSCNMKFSVLERKGNCRCCGGSFCLPCMATITDRGYRMCHTCYGKVRALAIVTSSTTLAPVPSTPITSQPENTLGYSASLPRG</sequence>
<dbReference type="SUPFAM" id="SSF49899">
    <property type="entry name" value="Concanavalin A-like lectins/glucanases"/>
    <property type="match status" value="1"/>
</dbReference>
<dbReference type="InterPro" id="IPR036372">
    <property type="entry name" value="BEACH_dom_sf"/>
</dbReference>
<dbReference type="Gene3D" id="2.30.29.30">
    <property type="entry name" value="Pleckstrin-homology domain (PH domain)/Phosphotyrosine-binding domain (PTB)"/>
    <property type="match status" value="1"/>
</dbReference>
<keyword evidence="13" id="KW-1185">Reference proteome</keyword>
<dbReference type="RefSeq" id="XP_006675759.1">
    <property type="nucleotide sequence ID" value="XM_006675696.1"/>
</dbReference>
<dbReference type="OrthoDB" id="26681at2759"/>
<dbReference type="Gene3D" id="1.10.1540.10">
    <property type="entry name" value="BEACH domain"/>
    <property type="match status" value="1"/>
</dbReference>
<dbReference type="Gene3D" id="2.60.120.200">
    <property type="match status" value="1"/>
</dbReference>
<evidence type="ECO:0000256" key="5">
    <source>
        <dbReference type="ARBA" id="ARBA00022833"/>
    </source>
</evidence>
<dbReference type="InterPro" id="IPR011993">
    <property type="entry name" value="PH-like_dom_sf"/>
</dbReference>
<dbReference type="InterPro" id="IPR023362">
    <property type="entry name" value="PH-BEACH_dom"/>
</dbReference>
<dbReference type="CDD" id="cd01201">
    <property type="entry name" value="PH_BEACH"/>
    <property type="match status" value="1"/>
</dbReference>
<dbReference type="SUPFAM" id="SSF50978">
    <property type="entry name" value="WD40 repeat-like"/>
    <property type="match status" value="1"/>
</dbReference>
<feature type="domain" description="BEACH" evidence="10">
    <location>
        <begin position="2602"/>
        <end position="2893"/>
    </location>
</feature>
<accession>F4NRF7</accession>
<dbReference type="PROSITE" id="PS50294">
    <property type="entry name" value="WD_REPEATS_REGION"/>
    <property type="match status" value="1"/>
</dbReference>
<dbReference type="SUPFAM" id="SSF81837">
    <property type="entry name" value="BEACH domain"/>
    <property type="match status" value="1"/>
</dbReference>
<dbReference type="CDD" id="cd00065">
    <property type="entry name" value="FYVE_like_SF"/>
    <property type="match status" value="1"/>
</dbReference>
<dbReference type="Pfam" id="PF14844">
    <property type="entry name" value="PH_BEACH"/>
    <property type="match status" value="1"/>
</dbReference>
<evidence type="ECO:0000256" key="6">
    <source>
        <dbReference type="PROSITE-ProRule" id="PRU00091"/>
    </source>
</evidence>
<evidence type="ECO:0000256" key="7">
    <source>
        <dbReference type="PROSITE-ProRule" id="PRU00221"/>
    </source>
</evidence>
<dbReference type="InterPro" id="IPR036322">
    <property type="entry name" value="WD40_repeat_dom_sf"/>
</dbReference>
<keyword evidence="1 7" id="KW-0853">WD repeat</keyword>
<feature type="compositionally biased region" description="Polar residues" evidence="8">
    <location>
        <begin position="3288"/>
        <end position="3303"/>
    </location>
</feature>
<dbReference type="EMBL" id="GL882879">
    <property type="protein sequence ID" value="EGF83331.1"/>
    <property type="molecule type" value="Genomic_DNA"/>
</dbReference>
<dbReference type="Pfam" id="PF23295">
    <property type="entry name" value="Arm_4"/>
    <property type="match status" value="1"/>
</dbReference>
<proteinExistence type="predicted"/>
<dbReference type="OMA" id="EMSNFHY"/>
<dbReference type="Pfam" id="PF13385">
    <property type="entry name" value="Laminin_G_3"/>
    <property type="match status" value="1"/>
</dbReference>
<dbReference type="InterPro" id="IPR056252">
    <property type="entry name" value="Alfy-like_Arm-like"/>
</dbReference>
<dbReference type="SUPFAM" id="SSF50729">
    <property type="entry name" value="PH domain-like"/>
    <property type="match status" value="1"/>
</dbReference>
<dbReference type="HOGENOM" id="CLU_000175_5_0_1"/>
<feature type="repeat" description="WD" evidence="7">
    <location>
        <begin position="3026"/>
        <end position="3067"/>
    </location>
</feature>
<keyword evidence="2" id="KW-0479">Metal-binding</keyword>
<dbReference type="GO" id="GO:0008270">
    <property type="term" value="F:zinc ion binding"/>
    <property type="evidence" value="ECO:0007669"/>
    <property type="project" value="UniProtKB-KW"/>
</dbReference>
<dbReference type="InterPro" id="IPR019775">
    <property type="entry name" value="WD40_repeat_CS"/>
</dbReference>
<dbReference type="InterPro" id="IPR000306">
    <property type="entry name" value="Znf_FYVE"/>
</dbReference>
<dbReference type="InParanoid" id="F4NRF7"/>
<dbReference type="PROSITE" id="PS51783">
    <property type="entry name" value="PH_BEACH"/>
    <property type="match status" value="1"/>
</dbReference>
<evidence type="ECO:0000256" key="1">
    <source>
        <dbReference type="ARBA" id="ARBA00022574"/>
    </source>
</evidence>
<dbReference type="Proteomes" id="UP000007241">
    <property type="component" value="Unassembled WGS sequence"/>
</dbReference>
<dbReference type="InterPro" id="IPR013083">
    <property type="entry name" value="Znf_RING/FYVE/PHD"/>
</dbReference>
<protein>
    <submittedName>
        <fullName evidence="12">Uncharacterized protein</fullName>
    </submittedName>
</protein>
<evidence type="ECO:0000259" key="11">
    <source>
        <dbReference type="PROSITE" id="PS51783"/>
    </source>
</evidence>
<dbReference type="FunFam" id="1.10.1540.10:FF:000002">
    <property type="entry name" value="WD repeat and FYVE domain containing 3"/>
    <property type="match status" value="1"/>
</dbReference>
<dbReference type="SUPFAM" id="SSF57903">
    <property type="entry name" value="FYVE/PHD zinc finger"/>
    <property type="match status" value="1"/>
</dbReference>
<dbReference type="GeneID" id="18240331"/>
<dbReference type="InterPro" id="IPR013320">
    <property type="entry name" value="ConA-like_dom_sf"/>
</dbReference>
<dbReference type="Gene3D" id="2.130.10.10">
    <property type="entry name" value="YVTN repeat-like/Quinoprotein amine dehydrogenase"/>
    <property type="match status" value="1"/>
</dbReference>
<name>F4NRF7_BATDJ</name>
<evidence type="ECO:0000259" key="9">
    <source>
        <dbReference type="PROSITE" id="PS50178"/>
    </source>
</evidence>
<dbReference type="InterPro" id="IPR051944">
    <property type="entry name" value="BEACH_domain_protein"/>
</dbReference>
<dbReference type="InterPro" id="IPR015943">
    <property type="entry name" value="WD40/YVTN_repeat-like_dom_sf"/>
</dbReference>
<dbReference type="PANTHER" id="PTHR46108">
    <property type="entry name" value="BLUE CHEESE"/>
    <property type="match status" value="1"/>
</dbReference>
<evidence type="ECO:0000313" key="13">
    <source>
        <dbReference type="Proteomes" id="UP000007241"/>
    </source>
</evidence>
<reference evidence="12 13" key="1">
    <citation type="submission" date="2009-12" db="EMBL/GenBank/DDBJ databases">
        <title>The draft genome of Batrachochytrium dendrobatidis.</title>
        <authorList>
            <consortium name="US DOE Joint Genome Institute (JGI-PGF)"/>
            <person name="Kuo A."/>
            <person name="Salamov A."/>
            <person name="Schmutz J."/>
            <person name="Lucas S."/>
            <person name="Pitluck S."/>
            <person name="Rosenblum E."/>
            <person name="Stajich J."/>
            <person name="Eisen M."/>
            <person name="Grigoriev I.V."/>
        </authorList>
    </citation>
    <scope>NUCLEOTIDE SEQUENCE [LARGE SCALE GENOMIC DNA]</scope>
    <source>
        <strain evidence="13">JAM81 / FGSC 10211</strain>
    </source>
</reference>
<feature type="region of interest" description="Disordered" evidence="8">
    <location>
        <begin position="2309"/>
        <end position="2335"/>
    </location>
</feature>
<dbReference type="PROSITE" id="PS00678">
    <property type="entry name" value="WD_REPEATS_1"/>
    <property type="match status" value="1"/>
</dbReference>
<dbReference type="FunCoup" id="F4NRF7">
    <property type="interactions" value="67"/>
</dbReference>
<evidence type="ECO:0000256" key="2">
    <source>
        <dbReference type="ARBA" id="ARBA00022723"/>
    </source>
</evidence>